<dbReference type="InterPro" id="IPR000914">
    <property type="entry name" value="SBP_5_dom"/>
</dbReference>
<organism evidence="2 3">
    <name type="scientific">Bdellovibrio reynosensis</name>
    <dbReference type="NCBI Taxonomy" id="2835041"/>
    <lineage>
        <taxon>Bacteria</taxon>
        <taxon>Pseudomonadati</taxon>
        <taxon>Bdellovibrionota</taxon>
        <taxon>Bdellovibrionia</taxon>
        <taxon>Bdellovibrionales</taxon>
        <taxon>Pseudobdellovibrionaceae</taxon>
        <taxon>Bdellovibrio</taxon>
    </lineage>
</organism>
<gene>
    <name evidence="2" type="ORF">MNR06_14095</name>
</gene>
<sequence>MNTIVRIPFYSTLNIESLDPSNITDGVQYQVLNSIYSSLLYYDSAGRLQGAIAESFETKNDRITFSIRRGIKTIDGDEITAEDVYLSYKRLLILNRNFHGRLIDFLDCEILPKRLSDSCSGLNWRDNKVEFKLKSPDYIVFFLPLVAGADYSIIPKKSLDPVTLKIIDYKNTSGPYFVSSTNNEKTIFSINLSNPLASMKNPTHVHLLNEIGANKIEMLNRGIVDILPTFTLVFKKNLEQISAIEEYNLYKTLPIRLTVLVFTDMGLKKLSSEQRIVVGKILKAAYLNKFKDSLELTETQEYFSIVGEGAIEPEQYEIIKNTFENAPTHINETVTADFADFLSRKGKEEIINSLPNFKFKELGEVEGLKSPDAPDVFSIATDAGGFDNLSLLNYTHSLNGFGMSDDEFTVWLSDYLKTSDRSDRLQKFRNLHFNMLNNGQIIPVGVSSFLAIAKKPWKFDGNPAFAVTPFWTIKHE</sequence>
<proteinExistence type="predicted"/>
<dbReference type="InterPro" id="IPR039424">
    <property type="entry name" value="SBP_5"/>
</dbReference>
<dbReference type="Pfam" id="PF00496">
    <property type="entry name" value="SBP_bac_5"/>
    <property type="match status" value="1"/>
</dbReference>
<accession>A0ABY4C7F7</accession>
<dbReference type="RefSeq" id="WP_243537002.1">
    <property type="nucleotide sequence ID" value="NZ_CP093442.1"/>
</dbReference>
<dbReference type="SUPFAM" id="SSF53850">
    <property type="entry name" value="Periplasmic binding protein-like II"/>
    <property type="match status" value="1"/>
</dbReference>
<dbReference type="Gene3D" id="3.40.190.10">
    <property type="entry name" value="Periplasmic binding protein-like II"/>
    <property type="match status" value="1"/>
</dbReference>
<evidence type="ECO:0000313" key="2">
    <source>
        <dbReference type="EMBL" id="UOF00828.1"/>
    </source>
</evidence>
<evidence type="ECO:0000313" key="3">
    <source>
        <dbReference type="Proteomes" id="UP000830116"/>
    </source>
</evidence>
<dbReference type="PANTHER" id="PTHR30290">
    <property type="entry name" value="PERIPLASMIC BINDING COMPONENT OF ABC TRANSPORTER"/>
    <property type="match status" value="1"/>
</dbReference>
<dbReference type="EMBL" id="CP093442">
    <property type="protein sequence ID" value="UOF00828.1"/>
    <property type="molecule type" value="Genomic_DNA"/>
</dbReference>
<feature type="domain" description="Solute-binding protein family 5" evidence="1">
    <location>
        <begin position="48"/>
        <end position="187"/>
    </location>
</feature>
<protein>
    <submittedName>
        <fullName evidence="2">ABC transporter substrate-binding protein</fullName>
    </submittedName>
</protein>
<keyword evidence="3" id="KW-1185">Reference proteome</keyword>
<name>A0ABY4C7F7_9BACT</name>
<reference evidence="2" key="1">
    <citation type="submission" date="2022-03" db="EMBL/GenBank/DDBJ databases">
        <title>Genome Identification and Characterization of new species Bdellovibrio reynosense LBG001 sp. nov. from a Mexico soil sample.</title>
        <authorList>
            <person name="Camilli A."/>
            <person name="Ajao Y."/>
            <person name="Guo X."/>
        </authorList>
    </citation>
    <scope>NUCLEOTIDE SEQUENCE</scope>
    <source>
        <strain evidence="2">LBG001</strain>
    </source>
</reference>
<dbReference type="Proteomes" id="UP000830116">
    <property type="component" value="Chromosome"/>
</dbReference>
<evidence type="ECO:0000259" key="1">
    <source>
        <dbReference type="Pfam" id="PF00496"/>
    </source>
</evidence>